<dbReference type="PANTHER" id="PTHR19303">
    <property type="entry name" value="TRANSPOSON"/>
    <property type="match status" value="1"/>
</dbReference>
<comment type="caution">
    <text evidence="3">The sequence shown here is derived from an EMBL/GenBank/DDBJ whole genome shotgun (WGS) entry which is preliminary data.</text>
</comment>
<feature type="domain" description="HTH CENPB-type" evidence="2">
    <location>
        <begin position="67"/>
        <end position="147"/>
    </location>
</feature>
<dbReference type="GO" id="GO:0005634">
    <property type="term" value="C:nucleus"/>
    <property type="evidence" value="ECO:0007669"/>
    <property type="project" value="TreeGrafter"/>
</dbReference>
<dbReference type="AlphaFoldDB" id="A0A7J7Y502"/>
<reference evidence="3 4" key="1">
    <citation type="journal article" date="2020" name="Nature">
        <title>Six reference-quality genomes reveal evolution of bat adaptations.</title>
        <authorList>
            <person name="Jebb D."/>
            <person name="Huang Z."/>
            <person name="Pippel M."/>
            <person name="Hughes G.M."/>
            <person name="Lavrichenko K."/>
            <person name="Devanna P."/>
            <person name="Winkler S."/>
            <person name="Jermiin L.S."/>
            <person name="Skirmuntt E.C."/>
            <person name="Katzourakis A."/>
            <person name="Burkitt-Gray L."/>
            <person name="Ray D.A."/>
            <person name="Sullivan K.A.M."/>
            <person name="Roscito J.G."/>
            <person name="Kirilenko B.M."/>
            <person name="Davalos L.M."/>
            <person name="Corthals A.P."/>
            <person name="Power M.L."/>
            <person name="Jones G."/>
            <person name="Ransome R.D."/>
            <person name="Dechmann D.K.N."/>
            <person name="Locatelli A.G."/>
            <person name="Puechmaille S.J."/>
            <person name="Fedrigo O."/>
            <person name="Jarvis E.D."/>
            <person name="Hiller M."/>
            <person name="Vernes S.C."/>
            <person name="Myers E.W."/>
            <person name="Teeling E.C."/>
        </authorList>
    </citation>
    <scope>NUCLEOTIDE SEQUENCE [LARGE SCALE GENOMIC DNA]</scope>
    <source>
        <strain evidence="3">MRhiFer1</strain>
        <tissue evidence="3">Lung</tissue>
    </source>
</reference>
<dbReference type="Pfam" id="PF03221">
    <property type="entry name" value="HTH_Tnp_Tc5"/>
    <property type="match status" value="1"/>
</dbReference>
<name>A0A7J7Y502_RHIFE</name>
<evidence type="ECO:0000313" key="4">
    <source>
        <dbReference type="Proteomes" id="UP000585614"/>
    </source>
</evidence>
<keyword evidence="1" id="KW-0238">DNA-binding</keyword>
<dbReference type="Proteomes" id="UP000585614">
    <property type="component" value="Unassembled WGS sequence"/>
</dbReference>
<dbReference type="InterPro" id="IPR009057">
    <property type="entry name" value="Homeodomain-like_sf"/>
</dbReference>
<dbReference type="PROSITE" id="PS51253">
    <property type="entry name" value="HTH_CENPB"/>
    <property type="match status" value="1"/>
</dbReference>
<dbReference type="InterPro" id="IPR050863">
    <property type="entry name" value="CenT-Element_Derived"/>
</dbReference>
<dbReference type="GO" id="GO:0003677">
    <property type="term" value="F:DNA binding"/>
    <property type="evidence" value="ECO:0007669"/>
    <property type="project" value="UniProtKB-KW"/>
</dbReference>
<dbReference type="Pfam" id="PF03184">
    <property type="entry name" value="DDE_1"/>
    <property type="match status" value="1"/>
</dbReference>
<protein>
    <recommendedName>
        <fullName evidence="2">HTH CENPB-type domain-containing protein</fullName>
    </recommendedName>
</protein>
<evidence type="ECO:0000313" key="3">
    <source>
        <dbReference type="EMBL" id="KAF6357047.1"/>
    </source>
</evidence>
<evidence type="ECO:0000259" key="2">
    <source>
        <dbReference type="PROSITE" id="PS51253"/>
    </source>
</evidence>
<dbReference type="EMBL" id="JACAGC010000007">
    <property type="protein sequence ID" value="KAF6357047.1"/>
    <property type="molecule type" value="Genomic_DNA"/>
</dbReference>
<sequence>MDKSCKTKRIINRTTIEVKKEIISKYESGVHVCDLETQFGIAKSTICTILKNKEAIKVVNVARGVKTLIRQRTQTIEEVEKLLFVWINEKQLAGNSISESIICEKALHLHADLIKNTPGTSAESDIFKANRGWFEKFKRRNGIHNMVRHGESARANKEDANQFVLEFKDYVETKGFLPQQVFNCDETVLFWKKMPKRTYITKEEKPLPGHKPMKDRLTLLFCGNASGDFKLKPLRVYHSENPRVFKKNNKKANCL</sequence>
<proteinExistence type="predicted"/>
<dbReference type="InterPro" id="IPR006600">
    <property type="entry name" value="HTH_CenpB_DNA-bd_dom"/>
</dbReference>
<dbReference type="PANTHER" id="PTHR19303:SF27">
    <property type="entry name" value="HTH CENPB-TYPE DOMAIN-CONTAINING PROTEIN"/>
    <property type="match status" value="1"/>
</dbReference>
<dbReference type="Gene3D" id="1.10.10.60">
    <property type="entry name" value="Homeodomain-like"/>
    <property type="match status" value="2"/>
</dbReference>
<organism evidence="3 4">
    <name type="scientific">Rhinolophus ferrumequinum</name>
    <name type="common">Greater horseshoe bat</name>
    <dbReference type="NCBI Taxonomy" id="59479"/>
    <lineage>
        <taxon>Eukaryota</taxon>
        <taxon>Metazoa</taxon>
        <taxon>Chordata</taxon>
        <taxon>Craniata</taxon>
        <taxon>Vertebrata</taxon>
        <taxon>Euteleostomi</taxon>
        <taxon>Mammalia</taxon>
        <taxon>Eutheria</taxon>
        <taxon>Laurasiatheria</taxon>
        <taxon>Chiroptera</taxon>
        <taxon>Yinpterochiroptera</taxon>
        <taxon>Rhinolophoidea</taxon>
        <taxon>Rhinolophidae</taxon>
        <taxon>Rhinolophinae</taxon>
        <taxon>Rhinolophus</taxon>
    </lineage>
</organism>
<dbReference type="InterPro" id="IPR004875">
    <property type="entry name" value="DDE_SF_endonuclease_dom"/>
</dbReference>
<gene>
    <name evidence="3" type="ORF">mRhiFer1_009983</name>
</gene>
<dbReference type="SMART" id="SM00674">
    <property type="entry name" value="CENPB"/>
    <property type="match status" value="1"/>
</dbReference>
<accession>A0A7J7Y502</accession>
<evidence type="ECO:0000256" key="1">
    <source>
        <dbReference type="ARBA" id="ARBA00023125"/>
    </source>
</evidence>
<dbReference type="SUPFAM" id="SSF46689">
    <property type="entry name" value="Homeodomain-like"/>
    <property type="match status" value="2"/>
</dbReference>